<feature type="transmembrane region" description="Helical" evidence="1">
    <location>
        <begin position="35"/>
        <end position="54"/>
    </location>
</feature>
<dbReference type="AlphaFoldDB" id="A0A543DI63"/>
<evidence type="ECO:0000313" key="2">
    <source>
        <dbReference type="EMBL" id="TQM08989.1"/>
    </source>
</evidence>
<evidence type="ECO:0000256" key="1">
    <source>
        <dbReference type="SAM" id="Phobius"/>
    </source>
</evidence>
<proteinExistence type="predicted"/>
<keyword evidence="1" id="KW-0812">Transmembrane</keyword>
<reference evidence="2 3" key="1">
    <citation type="submission" date="2019-06" db="EMBL/GenBank/DDBJ databases">
        <title>Sequencing the genomes of 1000 actinobacteria strains.</title>
        <authorList>
            <person name="Klenk H.-P."/>
        </authorList>
    </citation>
    <scope>NUCLEOTIDE SEQUENCE [LARGE SCALE GENOMIC DNA]</scope>
    <source>
        <strain evidence="2 3">DSM 45301</strain>
    </source>
</reference>
<feature type="transmembrane region" description="Helical" evidence="1">
    <location>
        <begin position="97"/>
        <end position="115"/>
    </location>
</feature>
<feature type="transmembrane region" description="Helical" evidence="1">
    <location>
        <begin position="12"/>
        <end position="29"/>
    </location>
</feature>
<comment type="caution">
    <text evidence="2">The sequence shown here is derived from an EMBL/GenBank/DDBJ whole genome shotgun (WGS) entry which is preliminary data.</text>
</comment>
<dbReference type="Proteomes" id="UP000315677">
    <property type="component" value="Unassembled WGS sequence"/>
</dbReference>
<keyword evidence="1" id="KW-0472">Membrane</keyword>
<name>A0A543DI63_9PSEU</name>
<keyword evidence="1" id="KW-1133">Transmembrane helix</keyword>
<sequence>MTRKLVRMTRLTVVIGAVLVVLGVVAYVMTAAASVTALIPTFVGVLLLLCAAAARKPAWHRHGIHAALVVALVGALGTLMNVVRIGEVFAGTAERPAAVVVSTLMFVLLVGYLVMGIRSFVAARRANTSG</sequence>
<organism evidence="2 3">
    <name type="scientific">Pseudonocardia kunmingensis</name>
    <dbReference type="NCBI Taxonomy" id="630975"/>
    <lineage>
        <taxon>Bacteria</taxon>
        <taxon>Bacillati</taxon>
        <taxon>Actinomycetota</taxon>
        <taxon>Actinomycetes</taxon>
        <taxon>Pseudonocardiales</taxon>
        <taxon>Pseudonocardiaceae</taxon>
        <taxon>Pseudonocardia</taxon>
    </lineage>
</organism>
<keyword evidence="3" id="KW-1185">Reference proteome</keyword>
<feature type="transmembrane region" description="Helical" evidence="1">
    <location>
        <begin position="66"/>
        <end position="85"/>
    </location>
</feature>
<protein>
    <submittedName>
        <fullName evidence="2">Uncharacterized protein</fullName>
    </submittedName>
</protein>
<evidence type="ECO:0000313" key="3">
    <source>
        <dbReference type="Proteomes" id="UP000315677"/>
    </source>
</evidence>
<gene>
    <name evidence="2" type="ORF">FB558_4730</name>
</gene>
<dbReference type="EMBL" id="VFPA01000003">
    <property type="protein sequence ID" value="TQM08989.1"/>
    <property type="molecule type" value="Genomic_DNA"/>
</dbReference>
<accession>A0A543DI63</accession>